<evidence type="ECO:0000313" key="8">
    <source>
        <dbReference type="EMBL" id="NJC34609.1"/>
    </source>
</evidence>
<gene>
    <name evidence="8" type="ORF">GGR88_002123</name>
</gene>
<keyword evidence="3" id="KW-0274">FAD</keyword>
<protein>
    <submittedName>
        <fullName evidence="8">Choline dehydrogenase-like flavoprotein</fullName>
    </submittedName>
</protein>
<keyword evidence="2" id="KW-0285">Flavoprotein</keyword>
<dbReference type="Proteomes" id="UP000734218">
    <property type="component" value="Unassembled WGS sequence"/>
</dbReference>
<evidence type="ECO:0000259" key="7">
    <source>
        <dbReference type="Pfam" id="PF05199"/>
    </source>
</evidence>
<organism evidence="8 9">
    <name type="scientific">Sphingomonas jejuensis</name>
    <dbReference type="NCBI Taxonomy" id="904715"/>
    <lineage>
        <taxon>Bacteria</taxon>
        <taxon>Pseudomonadati</taxon>
        <taxon>Pseudomonadota</taxon>
        <taxon>Alphaproteobacteria</taxon>
        <taxon>Sphingomonadales</taxon>
        <taxon>Sphingomonadaceae</taxon>
        <taxon>Sphingomonas</taxon>
    </lineage>
</organism>
<evidence type="ECO:0000256" key="3">
    <source>
        <dbReference type="ARBA" id="ARBA00022827"/>
    </source>
</evidence>
<dbReference type="InterPro" id="IPR000172">
    <property type="entry name" value="GMC_OxRdtase_N"/>
</dbReference>
<feature type="domain" description="Glucose-methanol-choline oxidoreductase N-terminal" evidence="6">
    <location>
        <begin position="49"/>
        <end position="303"/>
    </location>
</feature>
<dbReference type="Pfam" id="PF05199">
    <property type="entry name" value="GMC_oxred_C"/>
    <property type="match status" value="1"/>
</dbReference>
<dbReference type="PANTHER" id="PTHR46056">
    <property type="entry name" value="LONG-CHAIN-ALCOHOL OXIDASE"/>
    <property type="match status" value="1"/>
</dbReference>
<dbReference type="InterPro" id="IPR007867">
    <property type="entry name" value="GMC_OxRtase_C"/>
</dbReference>
<comment type="caution">
    <text evidence="8">The sequence shown here is derived from an EMBL/GenBank/DDBJ whole genome shotgun (WGS) entry which is preliminary data.</text>
</comment>
<evidence type="ECO:0000256" key="4">
    <source>
        <dbReference type="ARBA" id="ARBA00023002"/>
    </source>
</evidence>
<accession>A0ABX0XMY9</accession>
<proteinExistence type="inferred from homology"/>
<dbReference type="SUPFAM" id="SSF51905">
    <property type="entry name" value="FAD/NAD(P)-binding domain"/>
    <property type="match status" value="1"/>
</dbReference>
<dbReference type="Pfam" id="PF00732">
    <property type="entry name" value="GMC_oxred_N"/>
    <property type="match status" value="1"/>
</dbReference>
<feature type="region of interest" description="Disordered" evidence="5">
    <location>
        <begin position="542"/>
        <end position="567"/>
    </location>
</feature>
<evidence type="ECO:0000256" key="2">
    <source>
        <dbReference type="ARBA" id="ARBA00022630"/>
    </source>
</evidence>
<evidence type="ECO:0000313" key="9">
    <source>
        <dbReference type="Proteomes" id="UP000734218"/>
    </source>
</evidence>
<sequence length="567" mass="61627">MVDDGVNAADRLWDVIVVGTGMGGGMAGRRLAEAGLSVLFIEKGVASAREYRDGDNELESPDERLAIGRVAHRVGLKIDDDDRDFYPAIGVSVGGSTTFYSGSLERLEPHDVDDDPARPHPTGGWPIRYAELKPYYDVAERWLHVLGTRDPLGEAVPDEMRRPPPMRPQDAQLMQDMAAAGLSPYRLHVGIAYKPGCAECLGVPCQRACKQDARNCGVEPAIAAGAAMMTQAEVVRIKADDARVTGVWVRQGGREERHRGRVVVLAAGTMATAPLLLESANAHWPNGLANASGLVGRNLMFHADEWVAVWPSRRMNGAGPAKSVASRALYSAGGERLGMIHSTGLSAGYGNILQFLYGWLEASPLRRVRPLKPFMRIPAKIAARLFGSATILSFIIEDMPYPDNRLELDASREGGVTVHYRFRPELTRRARLARTLLRERLGRRLFFLNKAAVLNFGHPMGTCRFGDDPATSVLDRDCRAHGIDNLYVVDGSFMPSGGGVNPSLTIAANAIRVADRIVERLRPDASAEPKLAQDLALEGERELDQPILVEDAPAGSAVGQVEDRQAP</sequence>
<evidence type="ECO:0000256" key="5">
    <source>
        <dbReference type="SAM" id="MobiDB-lite"/>
    </source>
</evidence>
<dbReference type="PANTHER" id="PTHR46056:SF12">
    <property type="entry name" value="LONG-CHAIN-ALCOHOL OXIDASE"/>
    <property type="match status" value="1"/>
</dbReference>
<dbReference type="EMBL" id="JAATJE010000002">
    <property type="protein sequence ID" value="NJC34609.1"/>
    <property type="molecule type" value="Genomic_DNA"/>
</dbReference>
<evidence type="ECO:0000259" key="6">
    <source>
        <dbReference type="Pfam" id="PF00732"/>
    </source>
</evidence>
<evidence type="ECO:0000256" key="1">
    <source>
        <dbReference type="ARBA" id="ARBA00010790"/>
    </source>
</evidence>
<keyword evidence="9" id="KW-1185">Reference proteome</keyword>
<keyword evidence="4" id="KW-0560">Oxidoreductase</keyword>
<name>A0ABX0XMY9_9SPHN</name>
<dbReference type="InterPro" id="IPR036188">
    <property type="entry name" value="FAD/NAD-bd_sf"/>
</dbReference>
<dbReference type="Gene3D" id="3.50.50.60">
    <property type="entry name" value="FAD/NAD(P)-binding domain"/>
    <property type="match status" value="2"/>
</dbReference>
<comment type="similarity">
    <text evidence="1">Belongs to the GMC oxidoreductase family.</text>
</comment>
<feature type="domain" description="Glucose-methanol-choline oxidoreductase C-terminal" evidence="7">
    <location>
        <begin position="450"/>
        <end position="510"/>
    </location>
</feature>
<reference evidence="8 9" key="1">
    <citation type="submission" date="2020-03" db="EMBL/GenBank/DDBJ databases">
        <title>Genomic Encyclopedia of Type Strains, Phase IV (KMG-IV): sequencing the most valuable type-strain genomes for metagenomic binning, comparative biology and taxonomic classification.</title>
        <authorList>
            <person name="Goeker M."/>
        </authorList>
    </citation>
    <scope>NUCLEOTIDE SEQUENCE [LARGE SCALE GENOMIC DNA]</scope>
    <source>
        <strain evidence="8 9">DSM 27651</strain>
    </source>
</reference>